<dbReference type="SUPFAM" id="SSF52172">
    <property type="entry name" value="CheY-like"/>
    <property type="match status" value="1"/>
</dbReference>
<reference evidence="5" key="1">
    <citation type="journal article" date="2019" name="Int. J. Syst. Evol. Microbiol.">
        <title>The Global Catalogue of Microorganisms (GCM) 10K type strain sequencing project: providing services to taxonomists for standard genome sequencing and annotation.</title>
        <authorList>
            <consortium name="The Broad Institute Genomics Platform"/>
            <consortium name="The Broad Institute Genome Sequencing Center for Infectious Disease"/>
            <person name="Wu L."/>
            <person name="Ma J."/>
        </authorList>
    </citation>
    <scope>NUCLEOTIDE SEQUENCE [LARGE SCALE GENOMIC DNA]</scope>
    <source>
        <strain evidence="5">KCTC 52416</strain>
    </source>
</reference>
<dbReference type="SMART" id="SM00448">
    <property type="entry name" value="REC"/>
    <property type="match status" value="1"/>
</dbReference>
<evidence type="ECO:0000313" key="4">
    <source>
        <dbReference type="EMBL" id="MFC3198267.1"/>
    </source>
</evidence>
<evidence type="ECO:0000256" key="2">
    <source>
        <dbReference type="PROSITE-ProRule" id="PRU00169"/>
    </source>
</evidence>
<organism evidence="4 5">
    <name type="scientific">Parapedobacter deserti</name>
    <dbReference type="NCBI Taxonomy" id="1912957"/>
    <lineage>
        <taxon>Bacteria</taxon>
        <taxon>Pseudomonadati</taxon>
        <taxon>Bacteroidota</taxon>
        <taxon>Sphingobacteriia</taxon>
        <taxon>Sphingobacteriales</taxon>
        <taxon>Sphingobacteriaceae</taxon>
        <taxon>Parapedobacter</taxon>
    </lineage>
</organism>
<dbReference type="PROSITE" id="PS50110">
    <property type="entry name" value="RESPONSE_REGULATORY"/>
    <property type="match status" value="1"/>
</dbReference>
<dbReference type="InterPro" id="IPR050595">
    <property type="entry name" value="Bact_response_regulator"/>
</dbReference>
<evidence type="ECO:0000313" key="5">
    <source>
        <dbReference type="Proteomes" id="UP001595526"/>
    </source>
</evidence>
<dbReference type="Pfam" id="PF00072">
    <property type="entry name" value="Response_reg"/>
    <property type="match status" value="1"/>
</dbReference>
<keyword evidence="5" id="KW-1185">Reference proteome</keyword>
<dbReference type="PANTHER" id="PTHR44591">
    <property type="entry name" value="STRESS RESPONSE REGULATOR PROTEIN 1"/>
    <property type="match status" value="1"/>
</dbReference>
<feature type="domain" description="Response regulatory" evidence="3">
    <location>
        <begin position="8"/>
        <end position="121"/>
    </location>
</feature>
<evidence type="ECO:0000259" key="3">
    <source>
        <dbReference type="PROSITE" id="PS50110"/>
    </source>
</evidence>
<gene>
    <name evidence="4" type="ORF">ACFOET_11650</name>
</gene>
<sequence>MTVFHKISVFIIDDEQLVLEDVADELTASGFFDVTGRFTNLPAALQAVEKVGAPDFILCDIHMEGMDGLQVTTLFKDVCDFIVLMTGYPELSEKAFGAYPQGCVFKPVDIKDLMPLVKRFLTHHRNRQTEIVGGNLMAKGSKEGGIRPIPVDDITYIEALADYAKIVTASNGTRVVLATMKGLAAKLVLTGKFMRISNKHIIAYSKIRAIEDKSVYVEGSDRALKVTTMGERAFETFLKNVWAGEYKKELKDNQQRKKGGRDEASTE</sequence>
<dbReference type="RefSeq" id="WP_379022759.1">
    <property type="nucleotide sequence ID" value="NZ_JBHRTA010000036.1"/>
</dbReference>
<protein>
    <submittedName>
        <fullName evidence="4">LytR/AlgR family response regulator transcription factor</fullName>
    </submittedName>
</protein>
<dbReference type="Pfam" id="PF04397">
    <property type="entry name" value="LytTR"/>
    <property type="match status" value="1"/>
</dbReference>
<dbReference type="InterPro" id="IPR001789">
    <property type="entry name" value="Sig_transdc_resp-reg_receiver"/>
</dbReference>
<dbReference type="Gene3D" id="2.40.50.1020">
    <property type="entry name" value="LytTr DNA-binding domain"/>
    <property type="match status" value="1"/>
</dbReference>
<accession>A0ABV7JSL3</accession>
<dbReference type="PANTHER" id="PTHR44591:SF3">
    <property type="entry name" value="RESPONSE REGULATORY DOMAIN-CONTAINING PROTEIN"/>
    <property type="match status" value="1"/>
</dbReference>
<name>A0ABV7JSL3_9SPHI</name>
<proteinExistence type="predicted"/>
<comment type="caution">
    <text evidence="4">The sequence shown here is derived from an EMBL/GenBank/DDBJ whole genome shotgun (WGS) entry which is preliminary data.</text>
</comment>
<evidence type="ECO:0000256" key="1">
    <source>
        <dbReference type="ARBA" id="ARBA00022553"/>
    </source>
</evidence>
<dbReference type="InterPro" id="IPR011006">
    <property type="entry name" value="CheY-like_superfamily"/>
</dbReference>
<dbReference type="InterPro" id="IPR007492">
    <property type="entry name" value="LytTR_DNA-bd_dom"/>
</dbReference>
<dbReference type="SMART" id="SM00850">
    <property type="entry name" value="LytTR"/>
    <property type="match status" value="1"/>
</dbReference>
<dbReference type="Gene3D" id="3.40.50.2300">
    <property type="match status" value="1"/>
</dbReference>
<feature type="modified residue" description="4-aspartylphosphate" evidence="2">
    <location>
        <position position="60"/>
    </location>
</feature>
<keyword evidence="1 2" id="KW-0597">Phosphoprotein</keyword>
<dbReference type="EMBL" id="JBHRTA010000036">
    <property type="protein sequence ID" value="MFC3198267.1"/>
    <property type="molecule type" value="Genomic_DNA"/>
</dbReference>
<dbReference type="Proteomes" id="UP001595526">
    <property type="component" value="Unassembled WGS sequence"/>
</dbReference>